<dbReference type="Proteomes" id="UP001353858">
    <property type="component" value="Unassembled WGS sequence"/>
</dbReference>
<feature type="region of interest" description="Disordered" evidence="2">
    <location>
        <begin position="117"/>
        <end position="139"/>
    </location>
</feature>
<feature type="coiled-coil region" evidence="1">
    <location>
        <begin position="206"/>
        <end position="233"/>
    </location>
</feature>
<proteinExistence type="predicted"/>
<keyword evidence="4" id="KW-1185">Reference proteome</keyword>
<protein>
    <submittedName>
        <fullName evidence="3">Uncharacterized protein</fullName>
    </submittedName>
</protein>
<comment type="caution">
    <text evidence="3">The sequence shown here is derived from an EMBL/GenBank/DDBJ whole genome shotgun (WGS) entry which is preliminary data.</text>
</comment>
<organism evidence="3 4">
    <name type="scientific">Aquatica leii</name>
    <dbReference type="NCBI Taxonomy" id="1421715"/>
    <lineage>
        <taxon>Eukaryota</taxon>
        <taxon>Metazoa</taxon>
        <taxon>Ecdysozoa</taxon>
        <taxon>Arthropoda</taxon>
        <taxon>Hexapoda</taxon>
        <taxon>Insecta</taxon>
        <taxon>Pterygota</taxon>
        <taxon>Neoptera</taxon>
        <taxon>Endopterygota</taxon>
        <taxon>Coleoptera</taxon>
        <taxon>Polyphaga</taxon>
        <taxon>Elateriformia</taxon>
        <taxon>Elateroidea</taxon>
        <taxon>Lampyridae</taxon>
        <taxon>Luciolinae</taxon>
        <taxon>Aquatica</taxon>
    </lineage>
</organism>
<name>A0AAN7PU72_9COLE</name>
<sequence>MAENKILSDEELKLALKDSDDKNYVLGITEATLKTNDKPEFNVSKNNTGKEKASHYDTSVCRHRCKTVYGLKNNNDSDVILTPNEEVDAASEDFVDGISISSENLELVCDDNVEETPTVSTGTVEENPTVSTDNGGARDWGHYKGSDLGKPMTSSLKRMRPKASKVKLNLSKRRPMSLVRTFTSSSLGEEYKRLLEKKMELVECHKKEHELRYELLQLEVKIKKQELANLLKL</sequence>
<reference evidence="4" key="1">
    <citation type="submission" date="2023-01" db="EMBL/GenBank/DDBJ databases">
        <title>Key to firefly adult light organ development and bioluminescence: homeobox transcription factors regulate luciferase expression and transportation to peroxisome.</title>
        <authorList>
            <person name="Fu X."/>
        </authorList>
    </citation>
    <scope>NUCLEOTIDE SEQUENCE [LARGE SCALE GENOMIC DNA]</scope>
</reference>
<accession>A0AAN7PU72</accession>
<feature type="compositionally biased region" description="Polar residues" evidence="2">
    <location>
        <begin position="117"/>
        <end position="134"/>
    </location>
</feature>
<evidence type="ECO:0000313" key="4">
    <source>
        <dbReference type="Proteomes" id="UP001353858"/>
    </source>
</evidence>
<gene>
    <name evidence="3" type="ORF">RN001_009875</name>
</gene>
<evidence type="ECO:0000256" key="2">
    <source>
        <dbReference type="SAM" id="MobiDB-lite"/>
    </source>
</evidence>
<evidence type="ECO:0000256" key="1">
    <source>
        <dbReference type="SAM" id="Coils"/>
    </source>
</evidence>
<evidence type="ECO:0000313" key="3">
    <source>
        <dbReference type="EMBL" id="KAK4877369.1"/>
    </source>
</evidence>
<dbReference type="EMBL" id="JARPUR010000004">
    <property type="protein sequence ID" value="KAK4877369.1"/>
    <property type="molecule type" value="Genomic_DNA"/>
</dbReference>
<keyword evidence="1" id="KW-0175">Coiled coil</keyword>
<dbReference type="AlphaFoldDB" id="A0AAN7PU72"/>